<dbReference type="GO" id="GO:0016491">
    <property type="term" value="F:oxidoreductase activity"/>
    <property type="evidence" value="ECO:0007669"/>
    <property type="project" value="InterPro"/>
</dbReference>
<dbReference type="InterPro" id="IPR013740">
    <property type="entry name" value="Redoxin"/>
</dbReference>
<evidence type="ECO:0000259" key="1">
    <source>
        <dbReference type="PROSITE" id="PS51352"/>
    </source>
</evidence>
<organism evidence="2 3">
    <name type="scientific">Sphingopyxis macrogoltabida</name>
    <name type="common">Sphingomonas macrogoltabidus</name>
    <dbReference type="NCBI Taxonomy" id="33050"/>
    <lineage>
        <taxon>Bacteria</taxon>
        <taxon>Pseudomonadati</taxon>
        <taxon>Pseudomonadota</taxon>
        <taxon>Alphaproteobacteria</taxon>
        <taxon>Sphingomonadales</taxon>
        <taxon>Sphingomonadaceae</taxon>
        <taxon>Sphingopyxis</taxon>
    </lineage>
</organism>
<evidence type="ECO:0000313" key="3">
    <source>
        <dbReference type="Proteomes" id="UP000058074"/>
    </source>
</evidence>
<dbReference type="RefSeq" id="WP_054586811.1">
    <property type="nucleotide sequence ID" value="NZ_CP012700.1"/>
</dbReference>
<dbReference type="KEGG" id="smag:AN936_02855"/>
<dbReference type="AlphaFoldDB" id="A0A0N9US18"/>
<proteinExistence type="predicted"/>
<feature type="domain" description="Thioredoxin" evidence="1">
    <location>
        <begin position="49"/>
        <end position="191"/>
    </location>
</feature>
<dbReference type="InterPro" id="IPR013766">
    <property type="entry name" value="Thioredoxin_domain"/>
</dbReference>
<dbReference type="PROSITE" id="PS51352">
    <property type="entry name" value="THIOREDOXIN_2"/>
    <property type="match status" value="1"/>
</dbReference>
<dbReference type="Proteomes" id="UP000058074">
    <property type="component" value="Chromosome"/>
</dbReference>
<dbReference type="Pfam" id="PF08534">
    <property type="entry name" value="Redoxin"/>
    <property type="match status" value="1"/>
</dbReference>
<dbReference type="Gene3D" id="3.40.30.10">
    <property type="entry name" value="Glutaredoxin"/>
    <property type="match status" value="1"/>
</dbReference>
<name>A0A0N9US18_SPHMC</name>
<dbReference type="SUPFAM" id="SSF52833">
    <property type="entry name" value="Thioredoxin-like"/>
    <property type="match status" value="1"/>
</dbReference>
<dbReference type="PATRIC" id="fig|33050.5.peg.595"/>
<evidence type="ECO:0000313" key="2">
    <source>
        <dbReference type="EMBL" id="ALH79343.1"/>
    </source>
</evidence>
<dbReference type="OrthoDB" id="462848at2"/>
<gene>
    <name evidence="2" type="ORF">AN936_02855</name>
</gene>
<dbReference type="EMBL" id="CP012700">
    <property type="protein sequence ID" value="ALH79343.1"/>
    <property type="molecule type" value="Genomic_DNA"/>
</dbReference>
<protein>
    <submittedName>
        <fullName evidence="2">Methylamine dehydrogenase</fullName>
    </submittedName>
</protein>
<sequence>MTGFFLASQILLWIAVGVLGVLVAALARQVGVLHERIAPAGALTLHQKVNVGDKAPEMTLETLDGRQVAIGGKRQRRGQLIFFLSPDCPVCKTLLPVVRSASGAERGWLDVVLASDGDAAAHRRLAMAEGLTGFDYVLSEELGRSLGVSKLPYAVLIDEDGNIASLGLVNNREHLESLFEAKERRVASIQEYLARG</sequence>
<reference evidence="2 3" key="1">
    <citation type="journal article" date="2015" name="Genome Announc.">
        <title>Complete Genome Sequence of Polypropylene Glycol- and Polyethylene Glycol-Degrading Sphingopyxis macrogoltabida Strain EY-1.</title>
        <authorList>
            <person name="Ohtsubo Y."/>
            <person name="Nagata Y."/>
            <person name="Numata M."/>
            <person name="Tsuchikane K."/>
            <person name="Hosoyama A."/>
            <person name="Yamazoe A."/>
            <person name="Tsuda M."/>
            <person name="Fujita N."/>
            <person name="Kawai F."/>
        </authorList>
    </citation>
    <scope>NUCLEOTIDE SEQUENCE [LARGE SCALE GENOMIC DNA]</scope>
    <source>
        <strain evidence="2 3">EY-1</strain>
    </source>
</reference>
<dbReference type="InterPro" id="IPR036249">
    <property type="entry name" value="Thioredoxin-like_sf"/>
</dbReference>
<accession>A0A0N9US18</accession>